<feature type="region of interest" description="Disordered" evidence="1">
    <location>
        <begin position="736"/>
        <end position="758"/>
    </location>
</feature>
<feature type="non-terminal residue" evidence="2">
    <location>
        <position position="1"/>
    </location>
</feature>
<accession>A0ABN9UYM1</accession>
<feature type="compositionally biased region" description="Low complexity" evidence="1">
    <location>
        <begin position="204"/>
        <end position="214"/>
    </location>
</feature>
<feature type="compositionally biased region" description="Low complexity" evidence="1">
    <location>
        <begin position="455"/>
        <end position="475"/>
    </location>
</feature>
<feature type="compositionally biased region" description="Basic and acidic residues" evidence="1">
    <location>
        <begin position="259"/>
        <end position="271"/>
    </location>
</feature>
<evidence type="ECO:0000313" key="2">
    <source>
        <dbReference type="EMBL" id="CAK0865366.1"/>
    </source>
</evidence>
<dbReference type="EMBL" id="CAUYUJ010016444">
    <property type="protein sequence ID" value="CAK0865366.1"/>
    <property type="molecule type" value="Genomic_DNA"/>
</dbReference>
<proteinExistence type="predicted"/>
<feature type="region of interest" description="Disordered" evidence="1">
    <location>
        <begin position="1"/>
        <end position="109"/>
    </location>
</feature>
<evidence type="ECO:0000256" key="1">
    <source>
        <dbReference type="SAM" id="MobiDB-lite"/>
    </source>
</evidence>
<comment type="caution">
    <text evidence="2">The sequence shown here is derived from an EMBL/GenBank/DDBJ whole genome shotgun (WGS) entry which is preliminary data.</text>
</comment>
<gene>
    <name evidence="2" type="ORF">PCOR1329_LOCUS52912</name>
</gene>
<name>A0ABN9UYM1_9DINO</name>
<organism evidence="2 3">
    <name type="scientific">Prorocentrum cordatum</name>
    <dbReference type="NCBI Taxonomy" id="2364126"/>
    <lineage>
        <taxon>Eukaryota</taxon>
        <taxon>Sar</taxon>
        <taxon>Alveolata</taxon>
        <taxon>Dinophyceae</taxon>
        <taxon>Prorocentrales</taxon>
        <taxon>Prorocentraceae</taxon>
        <taxon>Prorocentrum</taxon>
    </lineage>
</organism>
<evidence type="ECO:0000313" key="3">
    <source>
        <dbReference type="Proteomes" id="UP001189429"/>
    </source>
</evidence>
<feature type="region of interest" description="Disordered" evidence="1">
    <location>
        <begin position="450"/>
        <end position="516"/>
    </location>
</feature>
<sequence>GGGTCRGSAPSHGTAGRRRPEPGGGGDRGCAHRLLPRGPRQAARVALLRPQGPPAQVGSAVQAAARCSRERRRRRERMGRHRHHQGGCGPPRTADPGGSEAHTGQRGARDALAAECARLLCPRAGLGPVPGPPDLRRRRWLDPDMEHADVRVRTGAGRAAERALRAGPDRGAGQRPQQRRGDAVGHGGPWAPQDRDAPGPPRSGVRPGHAAVRGAGHRRRGHPGVRARRAGPLRPGLHGRRGGALHVHRARRRRRHSDHHGQHERADDGLGHRRRLGGGGPLQGPLALDLGDLLRAGREDVRERKRGPHAPHLESAELAVRQHSQGPHRLGRGPVLRARLVAILQHRPDGAGVGRQDMDVRACLRRPAVRSVLRLRFRGRAICHRGGGAEMSIVVYGANEASDGPVWTGGVGEQDQVWNQQDKSDRQRRQDLIAQSSLDMTMSGMRDMIDQQFHGGAPPSGGQPRSAPAAAQPQGGSRGRPAADRSVSPMASRKAPAGMPATPPRSKSPGGVLGGIGEALGSVARALSPRRQGPEEVDLDFDTAKAVPRTSAAAAAAARSPAEASAQGTAGFGGGDSPAPQQQFSPPPRPPAPAFAAGGRAQVFSATLNTWLLARVTKVDGCMVTVVYNFPDGGEATKALPSDHQHIRPAEEGAPLESPPPGAMAFGHQKTVKSKATYVTGGEAEVYSSTQGWESSAERARLLREAQALRGPPALRVGGASSSGCRGAVLTGPKIDMGSHQCRIAGSGRRPPRSRTAR</sequence>
<feature type="compositionally biased region" description="Low complexity" evidence="1">
    <location>
        <begin position="552"/>
        <end position="566"/>
    </location>
</feature>
<protein>
    <submittedName>
        <fullName evidence="2">Uncharacterized protein</fullName>
    </submittedName>
</protein>
<reference evidence="2" key="1">
    <citation type="submission" date="2023-10" db="EMBL/GenBank/DDBJ databases">
        <authorList>
            <person name="Chen Y."/>
            <person name="Shah S."/>
            <person name="Dougan E. K."/>
            <person name="Thang M."/>
            <person name="Chan C."/>
        </authorList>
    </citation>
    <scope>NUCLEOTIDE SEQUENCE [LARGE SCALE GENOMIC DNA]</scope>
</reference>
<keyword evidence="3" id="KW-1185">Reference proteome</keyword>
<feature type="compositionally biased region" description="Basic and acidic residues" evidence="1">
    <location>
        <begin position="159"/>
        <end position="168"/>
    </location>
</feature>
<feature type="region of interest" description="Disordered" evidence="1">
    <location>
        <begin position="552"/>
        <end position="596"/>
    </location>
</feature>
<dbReference type="Proteomes" id="UP001189429">
    <property type="component" value="Unassembled WGS sequence"/>
</dbReference>
<feature type="compositionally biased region" description="Basic residues" evidence="1">
    <location>
        <begin position="69"/>
        <end position="85"/>
    </location>
</feature>
<feature type="region of interest" description="Disordered" evidence="1">
    <location>
        <begin position="153"/>
        <end position="287"/>
    </location>
</feature>
<feature type="compositionally biased region" description="Basic residues" evidence="1">
    <location>
        <begin position="215"/>
        <end position="258"/>
    </location>
</feature>